<evidence type="ECO:0000313" key="4">
    <source>
        <dbReference type="Proteomes" id="UP000199161"/>
    </source>
</evidence>
<keyword evidence="2" id="KW-0812">Transmembrane</keyword>
<dbReference type="OrthoDB" id="86288at2157"/>
<feature type="transmembrane region" description="Helical" evidence="2">
    <location>
        <begin position="310"/>
        <end position="333"/>
    </location>
</feature>
<feature type="transmembrane region" description="Helical" evidence="2">
    <location>
        <begin position="161"/>
        <end position="184"/>
    </location>
</feature>
<feature type="transmembrane region" description="Helical" evidence="2">
    <location>
        <begin position="222"/>
        <end position="241"/>
    </location>
</feature>
<dbReference type="Pfam" id="PF01944">
    <property type="entry name" value="SpoIIM"/>
    <property type="match status" value="1"/>
</dbReference>
<proteinExistence type="predicted"/>
<reference evidence="4" key="1">
    <citation type="submission" date="2016-10" db="EMBL/GenBank/DDBJ databases">
        <authorList>
            <person name="Varghese N."/>
            <person name="Submissions S."/>
        </authorList>
    </citation>
    <scope>NUCLEOTIDE SEQUENCE [LARGE SCALE GENOMIC DNA]</scope>
    <source>
        <strain evidence="4">DSM 13078</strain>
    </source>
</reference>
<dbReference type="RefSeq" id="WP_089788137.1">
    <property type="nucleotide sequence ID" value="NZ_FOKW01000005.1"/>
</dbReference>
<keyword evidence="2" id="KW-0472">Membrane</keyword>
<keyword evidence="4" id="KW-1185">Reference proteome</keyword>
<feature type="region of interest" description="Disordered" evidence="1">
    <location>
        <begin position="1"/>
        <end position="90"/>
    </location>
</feature>
<protein>
    <submittedName>
        <fullName evidence="3">Uncharacterized membrane protein SpoIIM, required for sporulation</fullName>
    </submittedName>
</protein>
<evidence type="ECO:0000256" key="1">
    <source>
        <dbReference type="SAM" id="MobiDB-lite"/>
    </source>
</evidence>
<accession>A0A1I1H7J4</accession>
<dbReference type="EMBL" id="FOKW01000005">
    <property type="protein sequence ID" value="SFC18028.1"/>
    <property type="molecule type" value="Genomic_DNA"/>
</dbReference>
<dbReference type="PANTHER" id="PTHR35337">
    <property type="entry name" value="SLR1478 PROTEIN"/>
    <property type="match status" value="1"/>
</dbReference>
<gene>
    <name evidence="3" type="ORF">SAMN05444422_105151</name>
</gene>
<evidence type="ECO:0000313" key="3">
    <source>
        <dbReference type="EMBL" id="SFC18028.1"/>
    </source>
</evidence>
<dbReference type="PANTHER" id="PTHR35337:SF1">
    <property type="entry name" value="SLR1478 PROTEIN"/>
    <property type="match status" value="1"/>
</dbReference>
<name>A0A1I1H7J4_NATHA</name>
<feature type="compositionally biased region" description="Basic and acidic residues" evidence="1">
    <location>
        <begin position="1"/>
        <end position="11"/>
    </location>
</feature>
<sequence>MNGGRDGTRDAEGDDRDSDPAGDFEFGPEREPIDDSSAGPGAATDADTVRRSGETRIKVDLRDDDPEGSEPPTSDPGFDPSGSGPDPGPDAVRNWSLLAVALAVASFATAAFTFAAHDDLVPVAGVAGLGVVFAALAVSPRLGHTTLLEGLSAGWLEHRRYVRFSVALFAFGTVVGVVLLLAGVNLLELIAELLEEGLFPELEDEEFQLTASFFIRNNSQPFLLSIVGALSLGLLTAFLMVFNGIVVGNVAAAVGGEIGAGYIVAGLAPHGIFELPALFIAAGVGFRLLYRFGERVFGSRDAFVTKPYLYRTLAFAVFGWLLLVLAAFVEAYITPELLELLFADQLAGAGAGAEAAPPDSSSSLP</sequence>
<feature type="transmembrane region" description="Helical" evidence="2">
    <location>
        <begin position="95"/>
        <end position="114"/>
    </location>
</feature>
<feature type="compositionally biased region" description="Basic and acidic residues" evidence="1">
    <location>
        <begin position="47"/>
        <end position="61"/>
    </location>
</feature>
<dbReference type="Proteomes" id="UP000199161">
    <property type="component" value="Unassembled WGS sequence"/>
</dbReference>
<keyword evidence="2" id="KW-1133">Transmembrane helix</keyword>
<organism evidence="3 4">
    <name type="scientific">Natronobacterium haloterrestre</name>
    <name type="common">Halobiforma haloterrestris</name>
    <dbReference type="NCBI Taxonomy" id="148448"/>
    <lineage>
        <taxon>Archaea</taxon>
        <taxon>Methanobacteriati</taxon>
        <taxon>Methanobacteriota</taxon>
        <taxon>Stenosarchaea group</taxon>
        <taxon>Halobacteria</taxon>
        <taxon>Halobacteriales</taxon>
        <taxon>Natrialbaceae</taxon>
        <taxon>Natronobacterium</taxon>
    </lineage>
</organism>
<feature type="transmembrane region" description="Helical" evidence="2">
    <location>
        <begin position="246"/>
        <end position="265"/>
    </location>
</feature>
<feature type="compositionally biased region" description="Low complexity" evidence="1">
    <location>
        <begin position="71"/>
        <end position="84"/>
    </location>
</feature>
<feature type="transmembrane region" description="Helical" evidence="2">
    <location>
        <begin position="120"/>
        <end position="140"/>
    </location>
</feature>
<evidence type="ECO:0000256" key="2">
    <source>
        <dbReference type="SAM" id="Phobius"/>
    </source>
</evidence>
<dbReference type="AlphaFoldDB" id="A0A1I1H7J4"/>
<feature type="compositionally biased region" description="Acidic residues" evidence="1">
    <location>
        <begin position="12"/>
        <end position="22"/>
    </location>
</feature>
<feature type="transmembrane region" description="Helical" evidence="2">
    <location>
        <begin position="271"/>
        <end position="290"/>
    </location>
</feature>
<dbReference type="InterPro" id="IPR002798">
    <property type="entry name" value="SpoIIM-like"/>
</dbReference>